<organism evidence="1 2">
    <name type="scientific">Gimesia maris</name>
    <dbReference type="NCBI Taxonomy" id="122"/>
    <lineage>
        <taxon>Bacteria</taxon>
        <taxon>Pseudomonadati</taxon>
        <taxon>Planctomycetota</taxon>
        <taxon>Planctomycetia</taxon>
        <taxon>Planctomycetales</taxon>
        <taxon>Planctomycetaceae</taxon>
        <taxon>Gimesia</taxon>
    </lineage>
</organism>
<reference evidence="1 2" key="1">
    <citation type="journal article" date="2018" name="Nat. Biotechnol.">
        <title>A standardized bacterial taxonomy based on genome phylogeny substantially revises the tree of life.</title>
        <authorList>
            <person name="Parks D.H."/>
            <person name="Chuvochina M."/>
            <person name="Waite D.W."/>
            <person name="Rinke C."/>
            <person name="Skarshewski A."/>
            <person name="Chaumeil P.A."/>
            <person name="Hugenholtz P."/>
        </authorList>
    </citation>
    <scope>NUCLEOTIDE SEQUENCE [LARGE SCALE GENOMIC DNA]</scope>
    <source>
        <strain evidence="1">UBA9375</strain>
    </source>
</reference>
<accession>A0A3D3R4H2</accession>
<dbReference type="Proteomes" id="UP000263642">
    <property type="component" value="Unassembled WGS sequence"/>
</dbReference>
<dbReference type="AlphaFoldDB" id="A0A3D3R4H2"/>
<dbReference type="EMBL" id="DQAY01000059">
    <property type="protein sequence ID" value="HCO23486.1"/>
    <property type="molecule type" value="Genomic_DNA"/>
</dbReference>
<protein>
    <submittedName>
        <fullName evidence="1">Uncharacterized protein</fullName>
    </submittedName>
</protein>
<comment type="caution">
    <text evidence="1">The sequence shown here is derived from an EMBL/GenBank/DDBJ whole genome shotgun (WGS) entry which is preliminary data.</text>
</comment>
<name>A0A3D3R4H2_9PLAN</name>
<sequence length="73" mass="8125">MLESLMVIPQLPKPRNTRLYFLVDKTAGKPPSLPLKEKSFPLGFAVSARFLTAMPPRDLSVGLADFDLRSSIH</sequence>
<proteinExistence type="predicted"/>
<evidence type="ECO:0000313" key="1">
    <source>
        <dbReference type="EMBL" id="HCO23486.1"/>
    </source>
</evidence>
<evidence type="ECO:0000313" key="2">
    <source>
        <dbReference type="Proteomes" id="UP000263642"/>
    </source>
</evidence>
<gene>
    <name evidence="1" type="ORF">DIT97_10665</name>
</gene>